<organism evidence="2 3">
    <name type="scientific">Nocardia otitidiscaviarum</name>
    <dbReference type="NCBI Taxonomy" id="1823"/>
    <lineage>
        <taxon>Bacteria</taxon>
        <taxon>Bacillati</taxon>
        <taxon>Actinomycetota</taxon>
        <taxon>Actinomycetes</taxon>
        <taxon>Mycobacteriales</taxon>
        <taxon>Nocardiaceae</taxon>
        <taxon>Nocardia</taxon>
    </lineage>
</organism>
<dbReference type="EMBL" id="UGRY01000002">
    <property type="protein sequence ID" value="SUA76851.1"/>
    <property type="molecule type" value="Genomic_DNA"/>
</dbReference>
<feature type="transmembrane region" description="Helical" evidence="1">
    <location>
        <begin position="12"/>
        <end position="34"/>
    </location>
</feature>
<accession>A0A378YK53</accession>
<reference evidence="2 3" key="1">
    <citation type="submission" date="2018-06" db="EMBL/GenBank/DDBJ databases">
        <authorList>
            <consortium name="Pathogen Informatics"/>
            <person name="Doyle S."/>
        </authorList>
    </citation>
    <scope>NUCLEOTIDE SEQUENCE [LARGE SCALE GENOMIC DNA]</scope>
    <source>
        <strain evidence="2 3">NCTC1934</strain>
    </source>
</reference>
<keyword evidence="1" id="KW-0472">Membrane</keyword>
<evidence type="ECO:0000313" key="3">
    <source>
        <dbReference type="Proteomes" id="UP000255467"/>
    </source>
</evidence>
<proteinExistence type="predicted"/>
<evidence type="ECO:0000313" key="2">
    <source>
        <dbReference type="EMBL" id="SUA76851.1"/>
    </source>
</evidence>
<keyword evidence="1" id="KW-0812">Transmembrane</keyword>
<name>A0A378YK53_9NOCA</name>
<evidence type="ECO:0000256" key="1">
    <source>
        <dbReference type="SAM" id="Phobius"/>
    </source>
</evidence>
<sequence length="193" mass="21330">MNAGTIGWNDLFPFAATALAAVLGLVGVLVTSLINRRSAVRPSAYERLDKLLKARSDWPDDLEGRDIVDRTIRYLLLDIRNQEHVWYATSTGALAAAEYRYMRTRRLLGYVLRAVQITGTMWGIIAATWLAVIAVLLVQRWGDNLRLPELESGPLFVVLPAVVPCALVIWSLIVATSLGRASKELARLDSEAA</sequence>
<feature type="transmembrane region" description="Helical" evidence="1">
    <location>
        <begin position="110"/>
        <end position="137"/>
    </location>
</feature>
<keyword evidence="3" id="KW-1185">Reference proteome</keyword>
<feature type="transmembrane region" description="Helical" evidence="1">
    <location>
        <begin position="157"/>
        <end position="178"/>
    </location>
</feature>
<keyword evidence="1" id="KW-1133">Transmembrane helix</keyword>
<dbReference type="AlphaFoldDB" id="A0A378YK53"/>
<protein>
    <submittedName>
        <fullName evidence="2">Uncharacterized protein</fullName>
    </submittedName>
</protein>
<gene>
    <name evidence="2" type="ORF">NCTC1934_02743</name>
</gene>
<dbReference type="Proteomes" id="UP000255467">
    <property type="component" value="Unassembled WGS sequence"/>
</dbReference>